<evidence type="ECO:0000256" key="1">
    <source>
        <dbReference type="ARBA" id="ARBA00011900"/>
    </source>
</evidence>
<feature type="domain" description="Type ISP restriction-modification enzyme LLaBIII C-terminal specificity" evidence="7">
    <location>
        <begin position="664"/>
        <end position="1010"/>
    </location>
</feature>
<dbReference type="InterPro" id="IPR003356">
    <property type="entry name" value="DNA_methylase_A-5"/>
</dbReference>
<dbReference type="Pfam" id="PF18135">
    <property type="entry name" value="Type_ISP_C"/>
    <property type="match status" value="1"/>
</dbReference>
<dbReference type="GO" id="GO:0009307">
    <property type="term" value="P:DNA restriction-modification system"/>
    <property type="evidence" value="ECO:0007669"/>
    <property type="project" value="UniProtKB-KW"/>
</dbReference>
<dbReference type="InterPro" id="IPR002052">
    <property type="entry name" value="DNA_methylase_N6_adenine_CS"/>
</dbReference>
<evidence type="ECO:0000256" key="3">
    <source>
        <dbReference type="ARBA" id="ARBA00022679"/>
    </source>
</evidence>
<dbReference type="PANTHER" id="PTHR33841">
    <property type="entry name" value="DNA METHYLTRANSFERASE YEEA-RELATED"/>
    <property type="match status" value="1"/>
</dbReference>
<sequence>MSLQLVRRFQKRLEEAVQFGGTRNETSVRGAFQGLLTEWAEAQSDPLRLVPEVGYRPPGQKNTVYPDGTLKDALQQPRGFWESKDEADTLDAEIEKKFAKGYPKDNILFEDSRTAVLIQHGEEVRRVPMDDAEALAGLLTTFFAFEPPQVSEFRRAIEQFRAEMPHLLGVLREAIAAAGDNPDYVRELGAFVELGREAIDPEFRPRDAGEMLIQHILTGDLFRSVFDNAQYHEDNNIAQQLGRLADTFYTGQVRRDVTGRTRRYYGAINAAAAQIADHHEKQKFLKVLYENFYRAYNPAGADRLGIFYTPGEIVRFMIEATDALLERHFGKALADPGVEILDPATGTGTFITELIDYLPLGKLAHKYAHDLHCNELALLPYYIANLNIEATYAQKTGHYAEFRNIVLVDTLDNTGFGVASAQASLFGSVSAENLERVKRQNARPLRVIIGNPPYRANQANENDNNKNREYKEIDRRIKETYVAASRAQKTKLYDMYSRFLRWATDRLKDDGIVAFVMNRSFIDSRTFDGFRKVAADEYTHIYVIDLGGDVRSNPRLSGPKHNVFAIQTGIAIAFLVKATPTKQRRAEARAQPAVIEYARRPEMDTAREKLAWLASTPFGDVDFERIRPDAKHNWIGQAEHGWEEFLPVADRDTKAAKSLGQERAIFKLYSLGIATNRDEWVYSSNYDDASGKASLFVETFNSEKTRWLKTGEQEPSSFVDRKIKWTSELENHLKRGTQLIFSERKLILSAYRPFVIQHTYYDKLIVHRLYQQDDIFPVAGPHENTVIAVNVSESPFNALASKYLVDLHFNGDSQCLPLYRYSGGERVPNITDFALKAFQTHYADASISREDIFHYVYAVLHHPAYREKYALNLRQEFPRVPFYPDFGRWAGWGRELMALHVDFETADPYPLERVEVPPKGDTPEARALAARARLKVVRDAAKVPTGAIELDGLTTLRGVPPQAWSYRLGNRSALEWVLERHKETAPKDPTIREKFNTYRFADHKERVVDLLARVTTVSVETARILGEMPGETV</sequence>
<dbReference type="InterPro" id="IPR041635">
    <property type="entry name" value="Type_ISP_LLaBIII_C"/>
</dbReference>
<dbReference type="InterPro" id="IPR029063">
    <property type="entry name" value="SAM-dependent_MTases_sf"/>
</dbReference>
<proteinExistence type="predicted"/>
<dbReference type="PANTHER" id="PTHR33841:SF1">
    <property type="entry name" value="DNA METHYLTRANSFERASE A"/>
    <property type="match status" value="1"/>
</dbReference>
<dbReference type="EMBL" id="FNZA01000007">
    <property type="protein sequence ID" value="SEJ39236.1"/>
    <property type="molecule type" value="Genomic_DNA"/>
</dbReference>
<dbReference type="OrthoDB" id="9776021at2"/>
<comment type="catalytic activity">
    <reaction evidence="5">
        <text>a 2'-deoxyadenosine in DNA + S-adenosyl-L-methionine = an N(6)-methyl-2'-deoxyadenosine in DNA + S-adenosyl-L-homocysteine + H(+)</text>
        <dbReference type="Rhea" id="RHEA:15197"/>
        <dbReference type="Rhea" id="RHEA-COMP:12418"/>
        <dbReference type="Rhea" id="RHEA-COMP:12419"/>
        <dbReference type="ChEBI" id="CHEBI:15378"/>
        <dbReference type="ChEBI" id="CHEBI:57856"/>
        <dbReference type="ChEBI" id="CHEBI:59789"/>
        <dbReference type="ChEBI" id="CHEBI:90615"/>
        <dbReference type="ChEBI" id="CHEBI:90616"/>
        <dbReference type="EC" id="2.1.1.72"/>
    </reaction>
</comment>
<dbReference type="Pfam" id="PF22240">
    <property type="entry name" value="ISP_coupler"/>
    <property type="match status" value="1"/>
</dbReference>
<organism evidence="9 10">
    <name type="scientific">Deinococcus reticulitermitis</name>
    <dbReference type="NCBI Taxonomy" id="856736"/>
    <lineage>
        <taxon>Bacteria</taxon>
        <taxon>Thermotogati</taxon>
        <taxon>Deinococcota</taxon>
        <taxon>Deinococci</taxon>
        <taxon>Deinococcales</taxon>
        <taxon>Deinococcaceae</taxon>
        <taxon>Deinococcus</taxon>
    </lineage>
</organism>
<dbReference type="SUPFAM" id="SSF53335">
    <property type="entry name" value="S-adenosyl-L-methionine-dependent methyltransferases"/>
    <property type="match status" value="1"/>
</dbReference>
<dbReference type="EC" id="2.1.1.72" evidence="1"/>
<dbReference type="GO" id="GO:0008170">
    <property type="term" value="F:N-methyltransferase activity"/>
    <property type="evidence" value="ECO:0007669"/>
    <property type="project" value="InterPro"/>
</dbReference>
<dbReference type="Gene3D" id="3.40.50.150">
    <property type="entry name" value="Vaccinia Virus protein VP39"/>
    <property type="match status" value="1"/>
</dbReference>
<dbReference type="PROSITE" id="PS00092">
    <property type="entry name" value="N6_MTASE"/>
    <property type="match status" value="1"/>
</dbReference>
<evidence type="ECO:0000259" key="6">
    <source>
        <dbReference type="Pfam" id="PF02384"/>
    </source>
</evidence>
<evidence type="ECO:0000256" key="2">
    <source>
        <dbReference type="ARBA" id="ARBA00022603"/>
    </source>
</evidence>
<protein>
    <recommendedName>
        <fullName evidence="1">site-specific DNA-methyltransferase (adenine-specific)</fullName>
        <ecNumber evidence="1">2.1.1.72</ecNumber>
    </recommendedName>
</protein>
<dbReference type="STRING" id="856736.SAMN04488058_10773"/>
<name>A0A1H6YFI6_9DEIO</name>
<evidence type="ECO:0000259" key="7">
    <source>
        <dbReference type="Pfam" id="PF18135"/>
    </source>
</evidence>
<feature type="domain" description="DNA methylase adenine-specific" evidence="6">
    <location>
        <begin position="287"/>
        <end position="519"/>
    </location>
</feature>
<reference evidence="10" key="1">
    <citation type="submission" date="2016-10" db="EMBL/GenBank/DDBJ databases">
        <authorList>
            <person name="Varghese N."/>
            <person name="Submissions S."/>
        </authorList>
    </citation>
    <scope>NUCLEOTIDE SEQUENCE [LARGE SCALE GENOMIC DNA]</scope>
    <source>
        <strain evidence="10">CGMCC 1.10218</strain>
    </source>
</reference>
<keyword evidence="3" id="KW-0808">Transferase</keyword>
<dbReference type="InterPro" id="IPR053980">
    <property type="entry name" value="ISP_coupler"/>
</dbReference>
<accession>A0A1H6YFI6</accession>
<dbReference type="Pfam" id="PF02384">
    <property type="entry name" value="N6_Mtase"/>
    <property type="match status" value="1"/>
</dbReference>
<evidence type="ECO:0000259" key="8">
    <source>
        <dbReference type="Pfam" id="PF22240"/>
    </source>
</evidence>
<dbReference type="GO" id="GO:0009007">
    <property type="term" value="F:site-specific DNA-methyltransferase (adenine-specific) activity"/>
    <property type="evidence" value="ECO:0007669"/>
    <property type="project" value="UniProtKB-EC"/>
</dbReference>
<gene>
    <name evidence="9" type="ORF">SAMN04488058_10773</name>
</gene>
<dbReference type="RefSeq" id="WP_092264394.1">
    <property type="nucleotide sequence ID" value="NZ_FNZA01000007.1"/>
</dbReference>
<dbReference type="GO" id="GO:0032259">
    <property type="term" value="P:methylation"/>
    <property type="evidence" value="ECO:0007669"/>
    <property type="project" value="UniProtKB-KW"/>
</dbReference>
<dbReference type="PRINTS" id="PR00507">
    <property type="entry name" value="N12N6MTFRASE"/>
</dbReference>
<dbReference type="AlphaFoldDB" id="A0A1H6YFI6"/>
<keyword evidence="10" id="KW-1185">Reference proteome</keyword>
<feature type="domain" description="Type ISP restriction-modification enzyme coupler" evidence="8">
    <location>
        <begin position="182"/>
        <end position="278"/>
    </location>
</feature>
<dbReference type="Proteomes" id="UP000199223">
    <property type="component" value="Unassembled WGS sequence"/>
</dbReference>
<keyword evidence="4" id="KW-0680">Restriction system</keyword>
<keyword evidence="2 9" id="KW-0489">Methyltransferase</keyword>
<evidence type="ECO:0000256" key="5">
    <source>
        <dbReference type="ARBA" id="ARBA00047942"/>
    </source>
</evidence>
<evidence type="ECO:0000313" key="9">
    <source>
        <dbReference type="EMBL" id="SEJ39236.1"/>
    </source>
</evidence>
<dbReference type="GO" id="GO:0003677">
    <property type="term" value="F:DNA binding"/>
    <property type="evidence" value="ECO:0007669"/>
    <property type="project" value="InterPro"/>
</dbReference>
<evidence type="ECO:0000256" key="4">
    <source>
        <dbReference type="ARBA" id="ARBA00022747"/>
    </source>
</evidence>
<evidence type="ECO:0000313" key="10">
    <source>
        <dbReference type="Proteomes" id="UP000199223"/>
    </source>
</evidence>
<dbReference type="InterPro" id="IPR050953">
    <property type="entry name" value="N4_N6_ade-DNA_methylase"/>
</dbReference>